<accession>A0AA95RXN9</accession>
<keyword evidence="11" id="KW-0732">Signal</keyword>
<keyword evidence="7 10" id="KW-0573">Peptidoglycan synthesis</keyword>
<keyword evidence="8 10" id="KW-0961">Cell wall biogenesis/degradation</keyword>
<feature type="chain" id="PRO_5041737544" evidence="11">
    <location>
        <begin position="21"/>
        <end position="255"/>
    </location>
</feature>
<name>A0AA95RXN9_9BACI</name>
<dbReference type="GO" id="GO:0005576">
    <property type="term" value="C:extracellular region"/>
    <property type="evidence" value="ECO:0007669"/>
    <property type="project" value="TreeGrafter"/>
</dbReference>
<evidence type="ECO:0000256" key="10">
    <source>
        <dbReference type="PROSITE-ProRule" id="PRU01373"/>
    </source>
</evidence>
<dbReference type="GO" id="GO:0071972">
    <property type="term" value="F:peptidoglycan L,D-transpeptidase activity"/>
    <property type="evidence" value="ECO:0007669"/>
    <property type="project" value="TreeGrafter"/>
</dbReference>
<comment type="pathway">
    <text evidence="9">Glycan biosynthesis.</text>
</comment>
<reference evidence="13" key="1">
    <citation type="submission" date="2023-05" db="EMBL/GenBank/DDBJ databases">
        <title>Comparative genomics of Bacillaceae isolates and their secondary metabolite potential.</title>
        <authorList>
            <person name="Song L."/>
            <person name="Nielsen L.J."/>
            <person name="Mohite O."/>
            <person name="Xu X."/>
            <person name="Weber T."/>
            <person name="Kovacs A.T."/>
        </authorList>
    </citation>
    <scope>NUCLEOTIDE SEQUENCE</scope>
    <source>
        <strain evidence="13">LN15</strain>
    </source>
</reference>
<evidence type="ECO:0000256" key="3">
    <source>
        <dbReference type="ARBA" id="ARBA00022676"/>
    </source>
</evidence>
<evidence type="ECO:0000256" key="1">
    <source>
        <dbReference type="ARBA" id="ARBA00004752"/>
    </source>
</evidence>
<feature type="active site" description="Nucleophile" evidence="10">
    <location>
        <position position="121"/>
    </location>
</feature>
<evidence type="ECO:0000256" key="7">
    <source>
        <dbReference type="ARBA" id="ARBA00022984"/>
    </source>
</evidence>
<evidence type="ECO:0000256" key="11">
    <source>
        <dbReference type="SAM" id="SignalP"/>
    </source>
</evidence>
<dbReference type="EMBL" id="CP126099">
    <property type="protein sequence ID" value="WHY29937.1"/>
    <property type="molecule type" value="Genomic_DNA"/>
</dbReference>
<organism evidence="13 14">
    <name type="scientific">Bacillus wiedmannii</name>
    <dbReference type="NCBI Taxonomy" id="1890302"/>
    <lineage>
        <taxon>Bacteria</taxon>
        <taxon>Bacillati</taxon>
        <taxon>Bacillota</taxon>
        <taxon>Bacilli</taxon>
        <taxon>Bacillales</taxon>
        <taxon>Bacillaceae</taxon>
        <taxon>Bacillus</taxon>
        <taxon>Bacillus cereus group</taxon>
    </lineage>
</organism>
<dbReference type="GO" id="GO:0016757">
    <property type="term" value="F:glycosyltransferase activity"/>
    <property type="evidence" value="ECO:0007669"/>
    <property type="project" value="UniProtKB-KW"/>
</dbReference>
<dbReference type="EC" id="2.-.-.-" evidence="13"/>
<evidence type="ECO:0000313" key="14">
    <source>
        <dbReference type="Proteomes" id="UP001178303"/>
    </source>
</evidence>
<dbReference type="RefSeq" id="WP_283884241.1">
    <property type="nucleotide sequence ID" value="NZ_CP126099.1"/>
</dbReference>
<dbReference type="PROSITE" id="PS52029">
    <property type="entry name" value="LD_TPASE"/>
    <property type="match status" value="1"/>
</dbReference>
<dbReference type="Proteomes" id="UP001178303">
    <property type="component" value="Chromosome"/>
</dbReference>
<keyword evidence="5" id="KW-0378">Hydrolase</keyword>
<proteinExistence type="inferred from homology"/>
<comment type="similarity">
    <text evidence="2">Belongs to the YkuD family.</text>
</comment>
<dbReference type="Pfam" id="PF03734">
    <property type="entry name" value="YkuD"/>
    <property type="match status" value="1"/>
</dbReference>
<keyword evidence="3" id="KW-0328">Glycosyltransferase</keyword>
<evidence type="ECO:0000313" key="13">
    <source>
        <dbReference type="EMBL" id="WHY29937.1"/>
    </source>
</evidence>
<dbReference type="Gene3D" id="2.40.440.10">
    <property type="entry name" value="L,D-transpeptidase catalytic domain-like"/>
    <property type="match status" value="1"/>
</dbReference>
<dbReference type="InterPro" id="IPR050979">
    <property type="entry name" value="LD-transpeptidase"/>
</dbReference>
<feature type="domain" description="L,D-TPase catalytic" evidence="12">
    <location>
        <begin position="26"/>
        <end position="145"/>
    </location>
</feature>
<dbReference type="SUPFAM" id="SSF141523">
    <property type="entry name" value="L,D-transpeptidase catalytic domain-like"/>
    <property type="match status" value="1"/>
</dbReference>
<keyword evidence="6 10" id="KW-0133">Cell shape</keyword>
<evidence type="ECO:0000256" key="5">
    <source>
        <dbReference type="ARBA" id="ARBA00022801"/>
    </source>
</evidence>
<comment type="pathway">
    <text evidence="1 10">Cell wall biogenesis; peptidoglycan biosynthesis.</text>
</comment>
<protein>
    <submittedName>
        <fullName evidence="13">L,D-transpeptidase</fullName>
        <ecNumber evidence="13">2.-.-.-</ecNumber>
    </submittedName>
</protein>
<gene>
    <name evidence="13" type="ORF">QNH45_03925</name>
</gene>
<keyword evidence="4 13" id="KW-0808">Transferase</keyword>
<dbReference type="InterPro" id="IPR005490">
    <property type="entry name" value="LD_TPept_cat_dom"/>
</dbReference>
<dbReference type="PANTHER" id="PTHR30582">
    <property type="entry name" value="L,D-TRANSPEPTIDASE"/>
    <property type="match status" value="1"/>
</dbReference>
<evidence type="ECO:0000256" key="6">
    <source>
        <dbReference type="ARBA" id="ARBA00022960"/>
    </source>
</evidence>
<dbReference type="FunFam" id="2.40.440.10:FF:000003">
    <property type="entry name" value="L,D-transpeptidase YciB"/>
    <property type="match status" value="1"/>
</dbReference>
<dbReference type="GO" id="GO:0008360">
    <property type="term" value="P:regulation of cell shape"/>
    <property type="evidence" value="ECO:0007669"/>
    <property type="project" value="UniProtKB-UniRule"/>
</dbReference>
<evidence type="ECO:0000256" key="8">
    <source>
        <dbReference type="ARBA" id="ARBA00023316"/>
    </source>
</evidence>
<dbReference type="AlphaFoldDB" id="A0AA95RXN9"/>
<dbReference type="CDD" id="cd16913">
    <property type="entry name" value="YkuD_like"/>
    <property type="match status" value="1"/>
</dbReference>
<evidence type="ECO:0000256" key="9">
    <source>
        <dbReference type="ARBA" id="ARBA00060592"/>
    </source>
</evidence>
<dbReference type="GO" id="GO:0071555">
    <property type="term" value="P:cell wall organization"/>
    <property type="evidence" value="ECO:0007669"/>
    <property type="project" value="UniProtKB-UniRule"/>
</dbReference>
<dbReference type="GO" id="GO:0018104">
    <property type="term" value="P:peptidoglycan-protein cross-linking"/>
    <property type="evidence" value="ECO:0007669"/>
    <property type="project" value="TreeGrafter"/>
</dbReference>
<evidence type="ECO:0000256" key="2">
    <source>
        <dbReference type="ARBA" id="ARBA00005992"/>
    </source>
</evidence>
<evidence type="ECO:0000256" key="4">
    <source>
        <dbReference type="ARBA" id="ARBA00022679"/>
    </source>
</evidence>
<feature type="signal peptide" evidence="11">
    <location>
        <begin position="1"/>
        <end position="20"/>
    </location>
</feature>
<feature type="active site" description="Proton donor/acceptor" evidence="10">
    <location>
        <position position="105"/>
    </location>
</feature>
<dbReference type="InterPro" id="IPR038063">
    <property type="entry name" value="Transpep_catalytic_dom"/>
</dbReference>
<sequence length="255" mass="29735">MKKLCFVILLFFILPVSAFADTDTDHLILVNLTTNQLSFFENGNYTKTFPVTTGRDRTPTPEGNFCIITKYKNKEYHRKKIAGGAPNNPLGTRWLGLDKKEYAIHGTNREWTIGSRESNGCIRMHDRDIQWLYDRVQLQTKVIISRFYTSPEYEANKLGYRVVSWNGRKVEEEQIGMLTLVDRADIYWQEPNGQLTKVKTVLPNERYAVYSKRKDGIYYIGNNLYIVDETGEKIRYEQISSSTLSNIYKRKYNVP</sequence>
<evidence type="ECO:0000259" key="12">
    <source>
        <dbReference type="PROSITE" id="PS52029"/>
    </source>
</evidence>
<dbReference type="PANTHER" id="PTHR30582:SF4">
    <property type="entry name" value="L,D-TRANSPEPTIDASE YQJB-RELATED"/>
    <property type="match status" value="1"/>
</dbReference>